<dbReference type="Proteomes" id="UP001177943">
    <property type="component" value="Chromosome"/>
</dbReference>
<sequence length="490" mass="54960">MTTTISNAVGSIRIEPYEILHLHSMKITKGINKHSKMTFSAIVSEDKKDAYVTNTNAETFIRALIQNDDGQHEHILFTGLVTKVRVNAARGVYYLNVEAISHSYLLDIKRKKRSFQNPDILYSSLIKEVISPYQDADIIDAATFKKKTNTLIMQYEETDWQFLKRMASRFYTALVPVNGYDSPKLYFGVPTGQDKGELQTTYYTVHKNMAEFKEAIDNSVPGVSDSDYTVYDVISEQLLEPGHEVTFKKRRLVVGSVVSETRNGILEHNYKLYPRKGLRQKKIHNEAIIGASIQGKVIQVHRDTVRAKLDMDDQLDANSNYWFPYSTIYASEDNTGWYCMPEIGDSIRIYFPSKKEEEGIAISSVAREIPSKPASVSGGQTTSQASVKADKDPKDDPDTKTFSTKYGKIISLGPSSIIIKSGDMFITLDDERGIDIVSNKDISITADNNILLASSSIHISANTLSLSNEDNKITLEEANILIEGTEIKMN</sequence>
<dbReference type="Gene3D" id="2.30.110.50">
    <property type="match status" value="1"/>
</dbReference>
<dbReference type="RefSeq" id="WP_283927248.1">
    <property type="nucleotide sequence ID" value="NZ_CP126084.1"/>
</dbReference>
<organism evidence="2 3">
    <name type="scientific">Paenibacillus woosongensis</name>
    <dbReference type="NCBI Taxonomy" id="307580"/>
    <lineage>
        <taxon>Bacteria</taxon>
        <taxon>Bacillati</taxon>
        <taxon>Bacillota</taxon>
        <taxon>Bacilli</taxon>
        <taxon>Bacillales</taxon>
        <taxon>Paenibacillaceae</taxon>
        <taxon>Paenibacillus</taxon>
    </lineage>
</organism>
<dbReference type="SUPFAM" id="SSF69279">
    <property type="entry name" value="Phage tail proteins"/>
    <property type="match status" value="1"/>
</dbReference>
<feature type="compositionally biased region" description="Basic and acidic residues" evidence="1">
    <location>
        <begin position="388"/>
        <end position="399"/>
    </location>
</feature>
<protein>
    <submittedName>
        <fullName evidence="2">Contractile injection system protein, VgrG/Pvc8 family</fullName>
    </submittedName>
</protein>
<evidence type="ECO:0000313" key="3">
    <source>
        <dbReference type="Proteomes" id="UP001177943"/>
    </source>
</evidence>
<name>A0AA95ID92_9BACL</name>
<feature type="region of interest" description="Disordered" evidence="1">
    <location>
        <begin position="371"/>
        <end position="400"/>
    </location>
</feature>
<dbReference type="Gene3D" id="3.55.50.10">
    <property type="entry name" value="Baseplate protein-like domains"/>
    <property type="match status" value="1"/>
</dbReference>
<dbReference type="AlphaFoldDB" id="A0AA95ID92"/>
<accession>A0AA95ID92</accession>
<evidence type="ECO:0000313" key="2">
    <source>
        <dbReference type="EMBL" id="WHX50163.1"/>
    </source>
</evidence>
<reference evidence="2" key="1">
    <citation type="submission" date="2023-05" db="EMBL/GenBank/DDBJ databases">
        <title>Comparative genomics of Bacillaceae isolates and their secondary metabolite potential.</title>
        <authorList>
            <person name="Song L."/>
            <person name="Nielsen L.J."/>
            <person name="Mohite O."/>
            <person name="Xu X."/>
            <person name="Weber T."/>
            <person name="Kovacs A.T."/>
        </authorList>
    </citation>
    <scope>NUCLEOTIDE SEQUENCE</scope>
    <source>
        <strain evidence="2">B2_4</strain>
    </source>
</reference>
<feature type="compositionally biased region" description="Polar residues" evidence="1">
    <location>
        <begin position="377"/>
        <end position="386"/>
    </location>
</feature>
<dbReference type="EMBL" id="CP126084">
    <property type="protein sequence ID" value="WHX50163.1"/>
    <property type="molecule type" value="Genomic_DNA"/>
</dbReference>
<dbReference type="KEGG" id="pwn:QNH46_05725"/>
<gene>
    <name evidence="2" type="ORF">QNH46_05725</name>
</gene>
<evidence type="ECO:0000256" key="1">
    <source>
        <dbReference type="SAM" id="MobiDB-lite"/>
    </source>
</evidence>
<proteinExistence type="predicted"/>